<evidence type="ECO:0000259" key="1">
    <source>
        <dbReference type="PROSITE" id="PS50902"/>
    </source>
</evidence>
<dbReference type="InterPro" id="IPR008254">
    <property type="entry name" value="Flavodoxin/NO_synth"/>
</dbReference>
<evidence type="ECO:0000313" key="3">
    <source>
        <dbReference type="Proteomes" id="UP000095673"/>
    </source>
</evidence>
<dbReference type="InterPro" id="IPR029039">
    <property type="entry name" value="Flavoprotein-like_sf"/>
</dbReference>
<dbReference type="Pfam" id="PF12682">
    <property type="entry name" value="Flavodoxin_4"/>
    <property type="match status" value="1"/>
</dbReference>
<dbReference type="SUPFAM" id="SSF52218">
    <property type="entry name" value="Flavoproteins"/>
    <property type="match status" value="1"/>
</dbReference>
<accession>A0A173VVQ9</accession>
<proteinExistence type="predicted"/>
<evidence type="ECO:0000313" key="2">
    <source>
        <dbReference type="EMBL" id="CUN30038.1"/>
    </source>
</evidence>
<feature type="domain" description="Flavodoxin-like" evidence="1">
    <location>
        <begin position="28"/>
        <end position="107"/>
    </location>
</feature>
<dbReference type="PROSITE" id="PS50902">
    <property type="entry name" value="FLAVODOXIN_LIKE"/>
    <property type="match status" value="1"/>
</dbReference>
<dbReference type="Proteomes" id="UP000095673">
    <property type="component" value="Unassembled WGS sequence"/>
</dbReference>
<dbReference type="GO" id="GO:0010181">
    <property type="term" value="F:FMN binding"/>
    <property type="evidence" value="ECO:0007669"/>
    <property type="project" value="InterPro"/>
</dbReference>
<name>A0A173VVQ9_9FIRM</name>
<gene>
    <name evidence="2" type="ORF">ERS852580_03493</name>
</gene>
<reference evidence="2 3" key="1">
    <citation type="submission" date="2015-09" db="EMBL/GenBank/DDBJ databases">
        <authorList>
            <consortium name="Pathogen Informatics"/>
        </authorList>
    </citation>
    <scope>NUCLEOTIDE SEQUENCE [LARGE SCALE GENOMIC DNA]</scope>
    <source>
        <strain evidence="2 3">2789STDY5834968</strain>
    </source>
</reference>
<organism evidence="2 3">
    <name type="scientific">Agathobacter rectalis</name>
    <dbReference type="NCBI Taxonomy" id="39491"/>
    <lineage>
        <taxon>Bacteria</taxon>
        <taxon>Bacillati</taxon>
        <taxon>Bacillota</taxon>
        <taxon>Clostridia</taxon>
        <taxon>Lachnospirales</taxon>
        <taxon>Lachnospiraceae</taxon>
        <taxon>Agathobacter</taxon>
    </lineage>
</organism>
<sequence length="107" mass="12437">MCKMNVNLIHLFFVKNMQRKGLFIMSKKLVAFFSASGTTKKVAEMIAEEVKADLFEIEPKVPYTKPDLDWMNKKSRSSVEMSDKKYRPEIMKKEMDMSSYDEILLGA</sequence>
<dbReference type="EMBL" id="CYXM01000031">
    <property type="protein sequence ID" value="CUN30038.1"/>
    <property type="molecule type" value="Genomic_DNA"/>
</dbReference>
<protein>
    <submittedName>
        <fullName evidence="2">Flavodoxin</fullName>
    </submittedName>
</protein>
<dbReference type="PANTHER" id="PTHR39201">
    <property type="entry name" value="EXPORTED PROTEIN-RELATED"/>
    <property type="match status" value="1"/>
</dbReference>
<dbReference type="AlphaFoldDB" id="A0A173VVQ9"/>
<dbReference type="Gene3D" id="3.40.50.360">
    <property type="match status" value="1"/>
</dbReference>
<dbReference type="GO" id="GO:0016651">
    <property type="term" value="F:oxidoreductase activity, acting on NAD(P)H"/>
    <property type="evidence" value="ECO:0007669"/>
    <property type="project" value="UniProtKB-ARBA"/>
</dbReference>
<dbReference type="PANTHER" id="PTHR39201:SF1">
    <property type="entry name" value="FLAVODOXIN-LIKE DOMAIN-CONTAINING PROTEIN"/>
    <property type="match status" value="1"/>
</dbReference>